<gene>
    <name evidence="2" type="ORF">CARN8_680003</name>
</gene>
<feature type="region of interest" description="Disordered" evidence="1">
    <location>
        <begin position="74"/>
        <end position="104"/>
    </location>
</feature>
<dbReference type="GO" id="GO:0033014">
    <property type="term" value="P:tetrapyrrole biosynthetic process"/>
    <property type="evidence" value="ECO:0007669"/>
    <property type="project" value="InterPro"/>
</dbReference>
<dbReference type="InterPro" id="IPR036108">
    <property type="entry name" value="4pyrrol_syn_uPrphyn_synt_sf"/>
</dbReference>
<reference evidence="2" key="1">
    <citation type="submission" date="2018-10" db="EMBL/GenBank/DDBJ databases">
        <authorList>
            <person name="Plewniak F."/>
        </authorList>
    </citation>
    <scope>NUCLEOTIDE SEQUENCE</scope>
</reference>
<protein>
    <recommendedName>
        <fullName evidence="3">Uroporphyrinogen-III synthase</fullName>
    </recommendedName>
</protein>
<dbReference type="EMBL" id="UOYP01000645">
    <property type="protein sequence ID" value="VAY89450.1"/>
    <property type="molecule type" value="Genomic_DNA"/>
</dbReference>
<accession>A0A3P3ZRL5</accession>
<organism evidence="2">
    <name type="scientific">mine drainage metagenome</name>
    <dbReference type="NCBI Taxonomy" id="410659"/>
    <lineage>
        <taxon>unclassified sequences</taxon>
        <taxon>metagenomes</taxon>
        <taxon>ecological metagenomes</taxon>
    </lineage>
</organism>
<dbReference type="Gene3D" id="3.40.50.10090">
    <property type="match status" value="1"/>
</dbReference>
<proteinExistence type="predicted"/>
<dbReference type="AlphaFoldDB" id="A0A3P3ZRL5"/>
<dbReference type="SUPFAM" id="SSF69618">
    <property type="entry name" value="HemD-like"/>
    <property type="match status" value="1"/>
</dbReference>
<name>A0A3P3ZRL5_9ZZZZ</name>
<evidence type="ECO:0000313" key="2">
    <source>
        <dbReference type="EMBL" id="VAY89450.1"/>
    </source>
</evidence>
<dbReference type="GO" id="GO:0004852">
    <property type="term" value="F:uroporphyrinogen-III synthase activity"/>
    <property type="evidence" value="ECO:0007669"/>
    <property type="project" value="InterPro"/>
</dbReference>
<evidence type="ECO:0008006" key="3">
    <source>
        <dbReference type="Google" id="ProtNLM"/>
    </source>
</evidence>
<sequence length="115" mass="12225">MPTGLLITRPRAEATRLAERLNSLGIRSWVYPTIDITPLTPTAESLSWAAQAALWIFVSANAVHAGWGFLAPLHQGNPPSSPQGNPPFGCSRSGHCPAPAGSQRNFCALPGARLR</sequence>
<evidence type="ECO:0000256" key="1">
    <source>
        <dbReference type="SAM" id="MobiDB-lite"/>
    </source>
</evidence>